<keyword evidence="4" id="KW-0238">DNA-binding</keyword>
<dbReference type="Pfam" id="PF08281">
    <property type="entry name" value="Sigma70_r4_2"/>
    <property type="match status" value="1"/>
</dbReference>
<evidence type="ECO:0000313" key="9">
    <source>
        <dbReference type="EMBL" id="RZF21398.1"/>
    </source>
</evidence>
<comment type="caution">
    <text evidence="9">The sequence shown here is derived from an EMBL/GenBank/DDBJ whole genome shotgun (WGS) entry which is preliminary data.</text>
</comment>
<keyword evidence="10" id="KW-1185">Reference proteome</keyword>
<evidence type="ECO:0000259" key="7">
    <source>
        <dbReference type="Pfam" id="PF04542"/>
    </source>
</evidence>
<dbReference type="EMBL" id="QDKL01000002">
    <property type="protein sequence ID" value="RZF21398.1"/>
    <property type="molecule type" value="Genomic_DNA"/>
</dbReference>
<evidence type="ECO:0000313" key="10">
    <source>
        <dbReference type="Proteomes" id="UP000443582"/>
    </source>
</evidence>
<dbReference type="Proteomes" id="UP000443582">
    <property type="component" value="Unassembled WGS sequence"/>
</dbReference>
<evidence type="ECO:0000259" key="8">
    <source>
        <dbReference type="Pfam" id="PF08281"/>
    </source>
</evidence>
<evidence type="ECO:0000256" key="2">
    <source>
        <dbReference type="ARBA" id="ARBA00023015"/>
    </source>
</evidence>
<evidence type="ECO:0000256" key="5">
    <source>
        <dbReference type="ARBA" id="ARBA00023163"/>
    </source>
</evidence>
<dbReference type="InterPro" id="IPR013325">
    <property type="entry name" value="RNA_pol_sigma_r2"/>
</dbReference>
<feature type="domain" description="RNA polymerase sigma factor 70 region 4 type 2" evidence="8">
    <location>
        <begin position="135"/>
        <end position="185"/>
    </location>
</feature>
<evidence type="ECO:0000256" key="3">
    <source>
        <dbReference type="ARBA" id="ARBA00023082"/>
    </source>
</evidence>
<dbReference type="SUPFAM" id="SSF88946">
    <property type="entry name" value="Sigma2 domain of RNA polymerase sigma factors"/>
    <property type="match status" value="1"/>
</dbReference>
<gene>
    <name evidence="9" type="ORF">DAY19_06850</name>
</gene>
<dbReference type="PANTHER" id="PTHR43133:SF8">
    <property type="entry name" value="RNA POLYMERASE SIGMA FACTOR HI_1459-RELATED"/>
    <property type="match status" value="1"/>
</dbReference>
<dbReference type="InterPro" id="IPR036388">
    <property type="entry name" value="WH-like_DNA-bd_sf"/>
</dbReference>
<accession>A0ABY0IEM9</accession>
<reference evidence="10" key="1">
    <citation type="journal article" date="2019" name="Int. J. Syst. Evol. Microbiol.">
        <title>Halobacteriovorax valvorus sp. nov., a novel prokaryotic predator isolated from coastal seawater of China.</title>
        <authorList>
            <person name="Chen M.-X."/>
        </authorList>
    </citation>
    <scope>NUCLEOTIDE SEQUENCE [LARGE SCALE GENOMIC DNA]</scope>
    <source>
        <strain evidence="10">BL9</strain>
    </source>
</reference>
<protein>
    <submittedName>
        <fullName evidence="9">RNA polymerase sigma factor</fullName>
    </submittedName>
</protein>
<keyword evidence="2" id="KW-0805">Transcription regulation</keyword>
<feature type="coiled-coil region" evidence="6">
    <location>
        <begin position="160"/>
        <end position="187"/>
    </location>
</feature>
<dbReference type="InterPro" id="IPR007627">
    <property type="entry name" value="RNA_pol_sigma70_r2"/>
</dbReference>
<dbReference type="InterPro" id="IPR039425">
    <property type="entry name" value="RNA_pol_sigma-70-like"/>
</dbReference>
<dbReference type="Gene3D" id="1.10.1740.10">
    <property type="match status" value="1"/>
</dbReference>
<evidence type="ECO:0000256" key="6">
    <source>
        <dbReference type="SAM" id="Coils"/>
    </source>
</evidence>
<dbReference type="InterPro" id="IPR013324">
    <property type="entry name" value="RNA_pol_sigma_r3/r4-like"/>
</dbReference>
<dbReference type="InterPro" id="IPR014284">
    <property type="entry name" value="RNA_pol_sigma-70_dom"/>
</dbReference>
<dbReference type="Gene3D" id="1.10.10.10">
    <property type="entry name" value="Winged helix-like DNA-binding domain superfamily/Winged helix DNA-binding domain"/>
    <property type="match status" value="1"/>
</dbReference>
<dbReference type="NCBIfam" id="TIGR02937">
    <property type="entry name" value="sigma70-ECF"/>
    <property type="match status" value="1"/>
</dbReference>
<name>A0ABY0IEM9_9BACT</name>
<evidence type="ECO:0000256" key="1">
    <source>
        <dbReference type="ARBA" id="ARBA00010641"/>
    </source>
</evidence>
<keyword evidence="5" id="KW-0804">Transcription</keyword>
<evidence type="ECO:0000256" key="4">
    <source>
        <dbReference type="ARBA" id="ARBA00023125"/>
    </source>
</evidence>
<keyword evidence="3" id="KW-0731">Sigma factor</keyword>
<sequence length="196" mass="23232">MRMMKTIFGANSKLTRASDKELMLLVTKDNNHHAFRKLYERLSEKLYRFIYYIVLDESVAQEITHEAFLTLYDKRKMYRSDYQVSTWLWTIGRNKAYDYKKKKKEISIDDEIIISLPNDDISTLQKLAQEASSETIKEALKLLPDSQRDAILLWMDDYNTKEMAEIMEKSEQAIKNLINRAKMKLKEVLEGRMESI</sequence>
<dbReference type="Pfam" id="PF04542">
    <property type="entry name" value="Sigma70_r2"/>
    <property type="match status" value="1"/>
</dbReference>
<keyword evidence="6" id="KW-0175">Coiled coil</keyword>
<dbReference type="InterPro" id="IPR013249">
    <property type="entry name" value="RNA_pol_sigma70_r4_t2"/>
</dbReference>
<comment type="similarity">
    <text evidence="1">Belongs to the sigma-70 factor family. ECF subfamily.</text>
</comment>
<organism evidence="9 10">
    <name type="scientific">Halobacteriovorax vibrionivorans</name>
    <dbReference type="NCBI Taxonomy" id="2152716"/>
    <lineage>
        <taxon>Bacteria</taxon>
        <taxon>Pseudomonadati</taxon>
        <taxon>Bdellovibrionota</taxon>
        <taxon>Bacteriovoracia</taxon>
        <taxon>Bacteriovoracales</taxon>
        <taxon>Halobacteriovoraceae</taxon>
        <taxon>Halobacteriovorax</taxon>
    </lineage>
</organism>
<dbReference type="PANTHER" id="PTHR43133">
    <property type="entry name" value="RNA POLYMERASE ECF-TYPE SIGMA FACTO"/>
    <property type="match status" value="1"/>
</dbReference>
<feature type="domain" description="RNA polymerase sigma-70 region 2" evidence="7">
    <location>
        <begin position="38"/>
        <end position="104"/>
    </location>
</feature>
<proteinExistence type="inferred from homology"/>
<dbReference type="SUPFAM" id="SSF88659">
    <property type="entry name" value="Sigma3 and sigma4 domains of RNA polymerase sigma factors"/>
    <property type="match status" value="1"/>
</dbReference>